<sequence>MTAGRSFPLQPRSSMELEVGDIIAVPCEPVGWACLIVVDVQRRGPGARTTFVAGIVNWHGEQPPREVDIAGLPVIAQGLTRTELFTEGRLAVVGNIGPVSTTFDSNYRDLHVGAAHHVWGWKAAIRRAQAQGADRSR</sequence>
<dbReference type="Proteomes" id="UP001499954">
    <property type="component" value="Unassembled WGS sequence"/>
</dbReference>
<evidence type="ECO:0000313" key="2">
    <source>
        <dbReference type="Proteomes" id="UP001499954"/>
    </source>
</evidence>
<gene>
    <name evidence="1" type="ORF">GCM10009717_38910</name>
</gene>
<proteinExistence type="predicted"/>
<protein>
    <submittedName>
        <fullName evidence="1">Uncharacterized protein</fullName>
    </submittedName>
</protein>
<organism evidence="1 2">
    <name type="scientific">Agromyces allii</name>
    <dbReference type="NCBI Taxonomy" id="393607"/>
    <lineage>
        <taxon>Bacteria</taxon>
        <taxon>Bacillati</taxon>
        <taxon>Actinomycetota</taxon>
        <taxon>Actinomycetes</taxon>
        <taxon>Micrococcales</taxon>
        <taxon>Microbacteriaceae</taxon>
        <taxon>Agromyces</taxon>
    </lineage>
</organism>
<accession>A0ABN2RF89</accession>
<dbReference type="EMBL" id="BAAAMK010000014">
    <property type="protein sequence ID" value="GAA1968196.1"/>
    <property type="molecule type" value="Genomic_DNA"/>
</dbReference>
<comment type="caution">
    <text evidence="1">The sequence shown here is derived from an EMBL/GenBank/DDBJ whole genome shotgun (WGS) entry which is preliminary data.</text>
</comment>
<reference evidence="1 2" key="1">
    <citation type="journal article" date="2019" name="Int. J. Syst. Evol. Microbiol.">
        <title>The Global Catalogue of Microorganisms (GCM) 10K type strain sequencing project: providing services to taxonomists for standard genome sequencing and annotation.</title>
        <authorList>
            <consortium name="The Broad Institute Genomics Platform"/>
            <consortium name="The Broad Institute Genome Sequencing Center for Infectious Disease"/>
            <person name="Wu L."/>
            <person name="Ma J."/>
        </authorList>
    </citation>
    <scope>NUCLEOTIDE SEQUENCE [LARGE SCALE GENOMIC DNA]</scope>
    <source>
        <strain evidence="1 2">JCM 13584</strain>
    </source>
</reference>
<name>A0ABN2RF89_9MICO</name>
<keyword evidence="2" id="KW-1185">Reference proteome</keyword>
<evidence type="ECO:0000313" key="1">
    <source>
        <dbReference type="EMBL" id="GAA1968196.1"/>
    </source>
</evidence>